<organism evidence="2 3">
    <name type="scientific">Mycoplasma wenyonii (strain Massachusetts)</name>
    <name type="common">Eperythrozoon wenyonii</name>
    <dbReference type="NCBI Taxonomy" id="1197325"/>
    <lineage>
        <taxon>Bacteria</taxon>
        <taxon>Bacillati</taxon>
        <taxon>Mycoplasmatota</taxon>
        <taxon>Mollicutes</taxon>
        <taxon>Mycoplasmataceae</taxon>
        <taxon>Mycoplasma</taxon>
    </lineage>
</organism>
<dbReference type="Proteomes" id="UP000009005">
    <property type="component" value="Chromosome"/>
</dbReference>
<dbReference type="HOGENOM" id="CLU_1439644_0_0_14"/>
<keyword evidence="1" id="KW-0812">Transmembrane</keyword>
<name>I6ZJ46_MYCWM</name>
<dbReference type="RefSeq" id="WP_014849945.1">
    <property type="nucleotide sequence ID" value="NC_018149.1"/>
</dbReference>
<feature type="transmembrane region" description="Helical" evidence="1">
    <location>
        <begin position="6"/>
        <end position="26"/>
    </location>
</feature>
<evidence type="ECO:0000256" key="1">
    <source>
        <dbReference type="SAM" id="Phobius"/>
    </source>
</evidence>
<keyword evidence="1" id="KW-1133">Transmembrane helix</keyword>
<dbReference type="EMBL" id="CP003703">
    <property type="protein sequence ID" value="AFN65235.1"/>
    <property type="molecule type" value="Genomic_DNA"/>
</dbReference>
<dbReference type="STRING" id="1197325.WEN_02240"/>
<dbReference type="KEGG" id="mwe:WEN_02240"/>
<evidence type="ECO:0000313" key="3">
    <source>
        <dbReference type="Proteomes" id="UP000009005"/>
    </source>
</evidence>
<sequence>MSLLAWVVKGALAVVGTGAIVTPVAIKLSSNSYHKKPIVIENFPDKDNVNGKCQVLDREVNSNKYLLACDFERENSGSGVSVTPEFKFFSGNGNPVSISEFKGKETEEGENKITFSTYEYSNTGLEGVTGEESILVSSSSPWVDILAEAQLNKCKFKGKLDSNISWTVECETKSGVKKEIYLAPLSLK</sequence>
<protein>
    <submittedName>
        <fullName evidence="2">Uncharacterized protein</fullName>
    </submittedName>
</protein>
<proteinExistence type="predicted"/>
<accession>I6ZJ46</accession>
<dbReference type="PATRIC" id="fig|1197325.3.peg.481"/>
<gene>
    <name evidence="2" type="ordered locus">WEN_02240</name>
</gene>
<keyword evidence="1" id="KW-0472">Membrane</keyword>
<dbReference type="AlphaFoldDB" id="I6ZJ46"/>
<keyword evidence="3" id="KW-1185">Reference proteome</keyword>
<reference evidence="2 3" key="1">
    <citation type="journal article" date="2012" name="J. Bacteriol.">
        <title>Complete genome sequence of Mycoplasma wenyonii strain Massachusetts.</title>
        <authorList>
            <person name="Dos Santos A.P."/>
            <person name="Guimaraes A.M."/>
            <person name="do Nascimento N.C."/>
            <person name="Sanmiguel P.J."/>
            <person name="Messick J.B."/>
        </authorList>
    </citation>
    <scope>NUCLEOTIDE SEQUENCE [LARGE SCALE GENOMIC DNA]</scope>
    <source>
        <strain evidence="2 3">Massachusetts</strain>
    </source>
</reference>
<evidence type="ECO:0000313" key="2">
    <source>
        <dbReference type="EMBL" id="AFN65235.1"/>
    </source>
</evidence>